<protein>
    <submittedName>
        <fullName evidence="2">Uncharacterized protein</fullName>
    </submittedName>
</protein>
<evidence type="ECO:0000313" key="2">
    <source>
        <dbReference type="EMBL" id="MDH1503851.1"/>
    </source>
</evidence>
<gene>
    <name evidence="2" type="ORF">N5I20_02085</name>
</gene>
<organism evidence="2 3">
    <name type="scientific">Aeromonas caviae</name>
    <name type="common">Aeromonas punctata</name>
    <dbReference type="NCBI Taxonomy" id="648"/>
    <lineage>
        <taxon>Bacteria</taxon>
        <taxon>Pseudomonadati</taxon>
        <taxon>Pseudomonadota</taxon>
        <taxon>Gammaproteobacteria</taxon>
        <taxon>Aeromonadales</taxon>
        <taxon>Aeromonadaceae</taxon>
        <taxon>Aeromonas</taxon>
    </lineage>
</organism>
<name>A0AA42R4Y4_AERCA</name>
<comment type="caution">
    <text evidence="2">The sequence shown here is derived from an EMBL/GenBank/DDBJ whole genome shotgun (WGS) entry which is preliminary data.</text>
</comment>
<evidence type="ECO:0000313" key="3">
    <source>
        <dbReference type="Proteomes" id="UP001161704"/>
    </source>
</evidence>
<dbReference type="EMBL" id="JAOCIZ010000005">
    <property type="protein sequence ID" value="MDH1503851.1"/>
    <property type="molecule type" value="Genomic_DNA"/>
</dbReference>
<reference evidence="2" key="1">
    <citation type="submission" date="2022-09" db="EMBL/GenBank/DDBJ databases">
        <title>Intensive care unit water sources are persistently colonized with multi-drug resistant bacteria and are the site of extensive horizontal gene transfer of antibiotic resistance genes.</title>
        <authorList>
            <person name="Diorio-Toth L."/>
        </authorList>
    </citation>
    <scope>NUCLEOTIDE SEQUENCE</scope>
    <source>
        <strain evidence="2">GD03710</strain>
    </source>
</reference>
<evidence type="ECO:0000256" key="1">
    <source>
        <dbReference type="SAM" id="MobiDB-lite"/>
    </source>
</evidence>
<proteinExistence type="predicted"/>
<feature type="region of interest" description="Disordered" evidence="1">
    <location>
        <begin position="1"/>
        <end position="54"/>
    </location>
</feature>
<dbReference type="RefSeq" id="WP_279982539.1">
    <property type="nucleotide sequence ID" value="NZ_JAOCIZ010000005.1"/>
</dbReference>
<dbReference type="AlphaFoldDB" id="A0AA42R4Y4"/>
<accession>A0AA42R4Y4</accession>
<sequence length="76" mass="8172">MTAERRKIPRAALGQEQPGGQRHASGNALPGCGVHRRQRLGPERRQGTLHQGGKIHRQAFGQVACLSLSPVELGEA</sequence>
<dbReference type="Proteomes" id="UP001161704">
    <property type="component" value="Unassembled WGS sequence"/>
</dbReference>